<feature type="transmembrane region" description="Helical" evidence="7">
    <location>
        <begin position="340"/>
        <end position="363"/>
    </location>
</feature>
<dbReference type="InterPro" id="IPR011701">
    <property type="entry name" value="MFS"/>
</dbReference>
<keyword evidence="4 7" id="KW-0812">Transmembrane</keyword>
<dbReference type="PANTHER" id="PTHR42718:SF42">
    <property type="entry name" value="EXPORT PROTEIN"/>
    <property type="match status" value="1"/>
</dbReference>
<evidence type="ECO:0000256" key="4">
    <source>
        <dbReference type="ARBA" id="ARBA00022692"/>
    </source>
</evidence>
<evidence type="ECO:0000313" key="10">
    <source>
        <dbReference type="Proteomes" id="UP000504882"/>
    </source>
</evidence>
<keyword evidence="10" id="KW-1185">Reference proteome</keyword>
<evidence type="ECO:0000256" key="3">
    <source>
        <dbReference type="ARBA" id="ARBA00022475"/>
    </source>
</evidence>
<comment type="caution">
    <text evidence="9">The sequence shown here is derived from an EMBL/GenBank/DDBJ whole genome shotgun (WGS) entry which is preliminary data.</text>
</comment>
<dbReference type="CDD" id="cd17321">
    <property type="entry name" value="MFS_MMR_MDR_like"/>
    <property type="match status" value="1"/>
</dbReference>
<accession>A0ABY2E0G0</accession>
<keyword evidence="6 7" id="KW-0472">Membrane</keyword>
<name>A0ABY2E0G0_9MICO</name>
<evidence type="ECO:0000256" key="6">
    <source>
        <dbReference type="ARBA" id="ARBA00023136"/>
    </source>
</evidence>
<evidence type="ECO:0000259" key="8">
    <source>
        <dbReference type="PROSITE" id="PS50850"/>
    </source>
</evidence>
<sequence length="452" mass="46147">MFMATLDNLVMTGALPVLSADLAPTVEQRQWFVNAYTLAFATGMIPAAILGDRVGRRTVFLAGVTIFTLASIASAMSGSADQLIAARAVQGIGASAILPLSLTLLADAVPPARRPMAIGIWGGVSGLGIALGPLIGGAVVEGLSWQSIFWLNVPVAAVAVPLILIGLRNARGRRQRLDLFGVLAAGGGILLGVWAIVDANDRGWTDPLILAMLGSAAILLVLFVFRQRRTASPLVPLALYRVRSFTAANVTGFAFSLGMFGAVFLLTQFLQVAQGFTPLEAGVRTLPWTAAPMLVAPVAGALAGRVGVRVLATTGLALQTVAMAWLAWGVAADPGAYTTLVPAFVLAGVGMGLTFAPLSTAVLADVSERDRASASSVNSTVREVGVALGVAVLTAVFLGAGGGFDPQTYADGLVAALVVGSGVLAIATVAGLFLPRRAATGPEQAELATAEA</sequence>
<feature type="transmembrane region" description="Helical" evidence="7">
    <location>
        <begin position="208"/>
        <end position="225"/>
    </location>
</feature>
<dbReference type="PROSITE" id="PS50850">
    <property type="entry name" value="MFS"/>
    <property type="match status" value="1"/>
</dbReference>
<dbReference type="PANTHER" id="PTHR42718">
    <property type="entry name" value="MAJOR FACILITATOR SUPERFAMILY MULTIDRUG TRANSPORTER MFSC"/>
    <property type="match status" value="1"/>
</dbReference>
<dbReference type="InterPro" id="IPR036259">
    <property type="entry name" value="MFS_trans_sf"/>
</dbReference>
<comment type="subcellular location">
    <subcellularLocation>
        <location evidence="1">Cell membrane</location>
        <topology evidence="1">Multi-pass membrane protein</topology>
    </subcellularLocation>
</comment>
<feature type="transmembrane region" description="Helical" evidence="7">
    <location>
        <begin position="286"/>
        <end position="303"/>
    </location>
</feature>
<gene>
    <name evidence="9" type="ORF">EXU48_16550</name>
</gene>
<dbReference type="Gene3D" id="1.20.1250.20">
    <property type="entry name" value="MFS general substrate transporter like domains"/>
    <property type="match status" value="1"/>
</dbReference>
<keyword evidence="3" id="KW-1003">Cell membrane</keyword>
<evidence type="ECO:0000256" key="7">
    <source>
        <dbReference type="SAM" id="Phobius"/>
    </source>
</evidence>
<dbReference type="InterPro" id="IPR020846">
    <property type="entry name" value="MFS_dom"/>
</dbReference>
<dbReference type="PRINTS" id="PR01036">
    <property type="entry name" value="TCRTETB"/>
</dbReference>
<feature type="transmembrane region" description="Helical" evidence="7">
    <location>
        <begin position="179"/>
        <end position="196"/>
    </location>
</feature>
<dbReference type="Gene3D" id="1.20.1720.10">
    <property type="entry name" value="Multidrug resistance protein D"/>
    <property type="match status" value="1"/>
</dbReference>
<reference evidence="9 10" key="1">
    <citation type="submission" date="2019-03" db="EMBL/GenBank/DDBJ databases">
        <title>Genomic features of bacteria from cold environments.</title>
        <authorList>
            <person name="Shen L."/>
        </authorList>
    </citation>
    <scope>NUCLEOTIDE SEQUENCE [LARGE SCALE GENOMIC DNA]</scope>
    <source>
        <strain evidence="10">T3246-1</strain>
    </source>
</reference>
<dbReference type="NCBIfam" id="TIGR00711">
    <property type="entry name" value="efflux_EmrB"/>
    <property type="match status" value="1"/>
</dbReference>
<keyword evidence="5 7" id="KW-1133">Transmembrane helix</keyword>
<dbReference type="EMBL" id="SMNA01000008">
    <property type="protein sequence ID" value="TDE90907.1"/>
    <property type="molecule type" value="Genomic_DNA"/>
</dbReference>
<evidence type="ECO:0000256" key="1">
    <source>
        <dbReference type="ARBA" id="ARBA00004651"/>
    </source>
</evidence>
<keyword evidence="2" id="KW-0813">Transport</keyword>
<proteinExistence type="predicted"/>
<feature type="transmembrane region" description="Helical" evidence="7">
    <location>
        <begin position="413"/>
        <end position="434"/>
    </location>
</feature>
<feature type="transmembrane region" description="Helical" evidence="7">
    <location>
        <begin position="310"/>
        <end position="328"/>
    </location>
</feature>
<feature type="transmembrane region" description="Helical" evidence="7">
    <location>
        <begin position="148"/>
        <end position="167"/>
    </location>
</feature>
<dbReference type="Pfam" id="PF07690">
    <property type="entry name" value="MFS_1"/>
    <property type="match status" value="1"/>
</dbReference>
<evidence type="ECO:0000313" key="9">
    <source>
        <dbReference type="EMBL" id="TDE90907.1"/>
    </source>
</evidence>
<feature type="transmembrane region" description="Helical" evidence="7">
    <location>
        <begin position="384"/>
        <end position="401"/>
    </location>
</feature>
<evidence type="ECO:0000256" key="5">
    <source>
        <dbReference type="ARBA" id="ARBA00022989"/>
    </source>
</evidence>
<feature type="transmembrane region" description="Helical" evidence="7">
    <location>
        <begin position="246"/>
        <end position="266"/>
    </location>
</feature>
<feature type="transmembrane region" description="Helical" evidence="7">
    <location>
        <begin position="118"/>
        <end position="136"/>
    </location>
</feature>
<evidence type="ECO:0000256" key="2">
    <source>
        <dbReference type="ARBA" id="ARBA00022448"/>
    </source>
</evidence>
<dbReference type="Proteomes" id="UP000504882">
    <property type="component" value="Unassembled WGS sequence"/>
</dbReference>
<dbReference type="InterPro" id="IPR004638">
    <property type="entry name" value="EmrB-like"/>
</dbReference>
<organism evidence="9 10">
    <name type="scientific">Occultella glacieicola</name>
    <dbReference type="NCBI Taxonomy" id="2518684"/>
    <lineage>
        <taxon>Bacteria</taxon>
        <taxon>Bacillati</taxon>
        <taxon>Actinomycetota</taxon>
        <taxon>Actinomycetes</taxon>
        <taxon>Micrococcales</taxon>
        <taxon>Ruaniaceae</taxon>
        <taxon>Occultella</taxon>
    </lineage>
</organism>
<feature type="transmembrane region" description="Helical" evidence="7">
    <location>
        <begin position="58"/>
        <end position="78"/>
    </location>
</feature>
<feature type="transmembrane region" description="Helical" evidence="7">
    <location>
        <begin position="31"/>
        <end position="51"/>
    </location>
</feature>
<feature type="transmembrane region" description="Helical" evidence="7">
    <location>
        <begin position="84"/>
        <end position="106"/>
    </location>
</feature>
<feature type="domain" description="Major facilitator superfamily (MFS) profile" evidence="8">
    <location>
        <begin position="1"/>
        <end position="439"/>
    </location>
</feature>
<protein>
    <submittedName>
        <fullName evidence="9">DHA2 family efflux MFS transporter permease subunit</fullName>
    </submittedName>
</protein>
<dbReference type="SUPFAM" id="SSF103473">
    <property type="entry name" value="MFS general substrate transporter"/>
    <property type="match status" value="1"/>
</dbReference>